<feature type="transmembrane region" description="Helical" evidence="6">
    <location>
        <begin position="525"/>
        <end position="548"/>
    </location>
</feature>
<dbReference type="RefSeq" id="WP_371939069.1">
    <property type="nucleotide sequence ID" value="NZ_JAXCEH010000002.1"/>
</dbReference>
<dbReference type="InterPro" id="IPR000719">
    <property type="entry name" value="Prot_kinase_dom"/>
</dbReference>
<dbReference type="InterPro" id="IPR008271">
    <property type="entry name" value="Ser/Thr_kinase_AS"/>
</dbReference>
<dbReference type="GO" id="GO:0004674">
    <property type="term" value="F:protein serine/threonine kinase activity"/>
    <property type="evidence" value="ECO:0007669"/>
    <property type="project" value="UniProtKB-EC"/>
</dbReference>
<evidence type="ECO:0000256" key="3">
    <source>
        <dbReference type="ARBA" id="ARBA00022777"/>
    </source>
</evidence>
<dbReference type="EMBL" id="JAXCEH010000002">
    <property type="protein sequence ID" value="MFA1552783.1"/>
    <property type="molecule type" value="Genomic_DNA"/>
</dbReference>
<dbReference type="PANTHER" id="PTHR43289">
    <property type="entry name" value="MITOGEN-ACTIVATED PROTEIN KINASE KINASE KINASE 20-RELATED"/>
    <property type="match status" value="1"/>
</dbReference>
<dbReference type="Gene3D" id="1.10.510.10">
    <property type="entry name" value="Transferase(Phosphotransferase) domain 1"/>
    <property type="match status" value="1"/>
</dbReference>
<proteinExistence type="predicted"/>
<accession>A0ABV4QRU1</accession>
<sequence>MAGPVPLDTADPTRLGGWELLGRLGVGGQGVVYLGRPVDPASGPPRVAVKLLHAQLLGDANARERFVRELALLQRVAGFCTAQMLAADTAGDRPYIVSEYVPGPSLRALVLDDGPRTGADLDRLAISSVTALSAIHRANVAHRDFKPQNVLMGPDGPRVIDFGIARAFDAGATLTSQVVGTPAYMAPEQFAGRAGPAADLFAWAGTLLFAATGRDPFAGGPLPAVMYKIMHETPDLRVLPDQLAEVAAACLAKDPDDRPTSEDVLLWLLGHRNAQTPTKRLSSPPPRPGGAPGPGTVPGPGTPANSGTAFDAGAAFDSGTARNRALDSGAALNAGTAPYSGAAFGPGPATDLGTPRKPGPPADPATSAGPGMSPALPRGQGAPAGVPHARTTLGPGWGAGPGPVPQPAGGPHGSDGGTPAGTWGPAAVRRLRRGPALITGLLLAGLLAAMDVAALAILIARPALSEGHRGGLLPVVASSFAVVAVVTLVAVILAWRGSRAAAWTVMAARVVRVAMWGAWGALVQIQASALAGHAVLTAVVVLLLAGALTRSPR</sequence>
<keyword evidence="4" id="KW-0067">ATP-binding</keyword>
<keyword evidence="6" id="KW-0472">Membrane</keyword>
<keyword evidence="3 8" id="KW-0418">Kinase</keyword>
<evidence type="ECO:0000259" key="7">
    <source>
        <dbReference type="PROSITE" id="PS50011"/>
    </source>
</evidence>
<feature type="region of interest" description="Disordered" evidence="5">
    <location>
        <begin position="342"/>
        <end position="425"/>
    </location>
</feature>
<feature type="transmembrane region" description="Helical" evidence="6">
    <location>
        <begin position="436"/>
        <end position="460"/>
    </location>
</feature>
<feature type="transmembrane region" description="Helical" evidence="6">
    <location>
        <begin position="472"/>
        <end position="493"/>
    </location>
</feature>
<comment type="caution">
    <text evidence="8">The sequence shown here is derived from an EMBL/GenBank/DDBJ whole genome shotgun (WGS) entry which is preliminary data.</text>
</comment>
<keyword evidence="1 8" id="KW-0808">Transferase</keyword>
<feature type="region of interest" description="Disordered" evidence="5">
    <location>
        <begin position="275"/>
        <end position="313"/>
    </location>
</feature>
<dbReference type="InterPro" id="IPR011009">
    <property type="entry name" value="Kinase-like_dom_sf"/>
</dbReference>
<dbReference type="Pfam" id="PF00069">
    <property type="entry name" value="Pkinase"/>
    <property type="match status" value="1"/>
</dbReference>
<feature type="compositionally biased region" description="Gly residues" evidence="5">
    <location>
        <begin position="410"/>
        <end position="419"/>
    </location>
</feature>
<keyword evidence="9" id="KW-1185">Reference proteome</keyword>
<dbReference type="Gene3D" id="3.30.200.20">
    <property type="entry name" value="Phosphorylase Kinase, domain 1"/>
    <property type="match status" value="1"/>
</dbReference>
<dbReference type="PROSITE" id="PS00108">
    <property type="entry name" value="PROTEIN_KINASE_ST"/>
    <property type="match status" value="1"/>
</dbReference>
<organism evidence="8 9">
    <name type="scientific">Actinomadura chokoriensis</name>
    <dbReference type="NCBI Taxonomy" id="454156"/>
    <lineage>
        <taxon>Bacteria</taxon>
        <taxon>Bacillati</taxon>
        <taxon>Actinomycetota</taxon>
        <taxon>Actinomycetes</taxon>
        <taxon>Streptosporangiales</taxon>
        <taxon>Thermomonosporaceae</taxon>
        <taxon>Actinomadura</taxon>
    </lineage>
</organism>
<dbReference type="SUPFAM" id="SSF56112">
    <property type="entry name" value="Protein kinase-like (PK-like)"/>
    <property type="match status" value="1"/>
</dbReference>
<dbReference type="PROSITE" id="PS50011">
    <property type="entry name" value="PROTEIN_KINASE_DOM"/>
    <property type="match status" value="1"/>
</dbReference>
<keyword evidence="6" id="KW-1133">Transmembrane helix</keyword>
<evidence type="ECO:0000313" key="8">
    <source>
        <dbReference type="EMBL" id="MFA1552783.1"/>
    </source>
</evidence>
<reference evidence="8 9" key="1">
    <citation type="submission" date="2023-11" db="EMBL/GenBank/DDBJ databases">
        <title>Actinomadura monticuli sp. nov., isolated from volcanic ash.</title>
        <authorList>
            <person name="Lee S.D."/>
            <person name="Yang H."/>
            <person name="Kim I.S."/>
        </authorList>
    </citation>
    <scope>NUCLEOTIDE SEQUENCE [LARGE SCALE GENOMIC DNA]</scope>
    <source>
        <strain evidence="8 9">DSM 45346</strain>
    </source>
</reference>
<protein>
    <submittedName>
        <fullName evidence="8">Serine/threonine-protein kinase</fullName>
        <ecNumber evidence="8">2.7.11.1</ecNumber>
    </submittedName>
</protein>
<evidence type="ECO:0000313" key="9">
    <source>
        <dbReference type="Proteomes" id="UP001569904"/>
    </source>
</evidence>
<dbReference type="CDD" id="cd14014">
    <property type="entry name" value="STKc_PknB_like"/>
    <property type="match status" value="1"/>
</dbReference>
<evidence type="ECO:0000256" key="6">
    <source>
        <dbReference type="SAM" id="Phobius"/>
    </source>
</evidence>
<dbReference type="PANTHER" id="PTHR43289:SF34">
    <property type="entry name" value="SERINE_THREONINE-PROTEIN KINASE YBDM-RELATED"/>
    <property type="match status" value="1"/>
</dbReference>
<evidence type="ECO:0000256" key="2">
    <source>
        <dbReference type="ARBA" id="ARBA00022741"/>
    </source>
</evidence>
<evidence type="ECO:0000256" key="4">
    <source>
        <dbReference type="ARBA" id="ARBA00022840"/>
    </source>
</evidence>
<keyword evidence="6" id="KW-0812">Transmembrane</keyword>
<name>A0ABV4QRU1_9ACTN</name>
<evidence type="ECO:0000256" key="1">
    <source>
        <dbReference type="ARBA" id="ARBA00022679"/>
    </source>
</evidence>
<feature type="domain" description="Protein kinase" evidence="7">
    <location>
        <begin position="18"/>
        <end position="274"/>
    </location>
</feature>
<gene>
    <name evidence="8" type="ORF">SM436_03655</name>
</gene>
<dbReference type="EC" id="2.7.11.1" evidence="8"/>
<evidence type="ECO:0000256" key="5">
    <source>
        <dbReference type="SAM" id="MobiDB-lite"/>
    </source>
</evidence>
<keyword evidence="2" id="KW-0547">Nucleotide-binding</keyword>
<dbReference type="Proteomes" id="UP001569904">
    <property type="component" value="Unassembled WGS sequence"/>
</dbReference>
<feature type="compositionally biased region" description="Pro residues" evidence="5">
    <location>
        <begin position="283"/>
        <end position="301"/>
    </location>
</feature>